<dbReference type="InterPro" id="IPR050556">
    <property type="entry name" value="Type_II_TA_system_RNase"/>
</dbReference>
<evidence type="ECO:0000256" key="3">
    <source>
        <dbReference type="ARBA" id="ARBA00022722"/>
    </source>
</evidence>
<dbReference type="HAMAP" id="MF_00265">
    <property type="entry name" value="VapC_Nob1"/>
    <property type="match status" value="1"/>
</dbReference>
<keyword evidence="3 8" id="KW-0540">Nuclease</keyword>
<dbReference type="EC" id="3.1.-.-" evidence="8"/>
<dbReference type="Gene3D" id="3.40.50.1010">
    <property type="entry name" value="5'-nuclease"/>
    <property type="match status" value="1"/>
</dbReference>
<evidence type="ECO:0000256" key="2">
    <source>
        <dbReference type="ARBA" id="ARBA00022649"/>
    </source>
</evidence>
<feature type="binding site" evidence="8">
    <location>
        <position position="92"/>
    </location>
    <ligand>
        <name>Mg(2+)</name>
        <dbReference type="ChEBI" id="CHEBI:18420"/>
    </ligand>
</feature>
<dbReference type="Pfam" id="PF01850">
    <property type="entry name" value="PIN"/>
    <property type="match status" value="1"/>
</dbReference>
<evidence type="ECO:0000256" key="4">
    <source>
        <dbReference type="ARBA" id="ARBA00022723"/>
    </source>
</evidence>
<dbReference type="AlphaFoldDB" id="A0A1A0MKV5"/>
<dbReference type="CDD" id="cd18741">
    <property type="entry name" value="PIN_VapC4-5_FitB-like"/>
    <property type="match status" value="1"/>
</dbReference>
<proteinExistence type="inferred from homology"/>
<dbReference type="EMBL" id="LZSF01000161">
    <property type="protein sequence ID" value="OBA86060.1"/>
    <property type="molecule type" value="Genomic_DNA"/>
</dbReference>
<dbReference type="GO" id="GO:0000287">
    <property type="term" value="F:magnesium ion binding"/>
    <property type="evidence" value="ECO:0007669"/>
    <property type="project" value="UniProtKB-UniRule"/>
</dbReference>
<comment type="caution">
    <text evidence="10">The sequence shown here is derived from an EMBL/GenBank/DDBJ whole genome shotgun (WGS) entry which is preliminary data.</text>
</comment>
<keyword evidence="6 8" id="KW-0460">Magnesium</keyword>
<dbReference type="GO" id="GO:0016787">
    <property type="term" value="F:hydrolase activity"/>
    <property type="evidence" value="ECO:0007669"/>
    <property type="project" value="UniProtKB-KW"/>
</dbReference>
<accession>A0A1A0MKV5</accession>
<sequence length="131" mass="14390">MMLVDSDILIAHLRGIEVARDWLVSARRAGPLSISVVTVTELVGGMRSPERQAVWRLLDSMTVKPINELVARRAGDFMREHRRSNSGIGLADYLIAATAEINGLDLATLNIRHFPMFDGLEAPFALPAAPQ</sequence>
<evidence type="ECO:0000313" key="10">
    <source>
        <dbReference type="EMBL" id="OBA86060.1"/>
    </source>
</evidence>
<evidence type="ECO:0000256" key="5">
    <source>
        <dbReference type="ARBA" id="ARBA00022801"/>
    </source>
</evidence>
<dbReference type="SUPFAM" id="SSF88723">
    <property type="entry name" value="PIN domain-like"/>
    <property type="match status" value="1"/>
</dbReference>
<keyword evidence="4 8" id="KW-0479">Metal-binding</keyword>
<comment type="function">
    <text evidence="8">Toxic component of a toxin-antitoxin (TA) system. An RNase.</text>
</comment>
<evidence type="ECO:0000259" key="9">
    <source>
        <dbReference type="Pfam" id="PF01850"/>
    </source>
</evidence>
<comment type="cofactor">
    <cofactor evidence="1 8">
        <name>Mg(2+)</name>
        <dbReference type="ChEBI" id="CHEBI:18420"/>
    </cofactor>
</comment>
<keyword evidence="5 8" id="KW-0378">Hydrolase</keyword>
<keyword evidence="8" id="KW-0800">Toxin</keyword>
<dbReference type="GO" id="GO:0090729">
    <property type="term" value="F:toxin activity"/>
    <property type="evidence" value="ECO:0007669"/>
    <property type="project" value="UniProtKB-KW"/>
</dbReference>
<evidence type="ECO:0000256" key="1">
    <source>
        <dbReference type="ARBA" id="ARBA00001946"/>
    </source>
</evidence>
<evidence type="ECO:0000256" key="6">
    <source>
        <dbReference type="ARBA" id="ARBA00022842"/>
    </source>
</evidence>
<dbReference type="OrthoDB" id="532510at2"/>
<feature type="domain" description="PIN" evidence="9">
    <location>
        <begin position="2"/>
        <end position="112"/>
    </location>
</feature>
<dbReference type="InterPro" id="IPR002716">
    <property type="entry name" value="PIN_dom"/>
</dbReference>
<protein>
    <recommendedName>
        <fullName evidence="8">Ribonuclease VapC</fullName>
        <shortName evidence="8">RNase VapC</shortName>
        <ecNumber evidence="8">3.1.-.-</ecNumber>
    </recommendedName>
    <alternativeName>
        <fullName evidence="8">Toxin VapC</fullName>
    </alternativeName>
</protein>
<dbReference type="Proteomes" id="UP000093962">
    <property type="component" value="Unassembled WGS sequence"/>
</dbReference>
<dbReference type="PANTHER" id="PTHR33653:SF1">
    <property type="entry name" value="RIBONUCLEASE VAPC2"/>
    <property type="match status" value="1"/>
</dbReference>
<reference evidence="10 11" key="1">
    <citation type="submission" date="2016-06" db="EMBL/GenBank/DDBJ databases">
        <authorList>
            <person name="Kjaerup R.B."/>
            <person name="Dalgaard T.S."/>
            <person name="Juul-Madsen H.R."/>
        </authorList>
    </citation>
    <scope>NUCLEOTIDE SEQUENCE [LARGE SCALE GENOMIC DNA]</scope>
    <source>
        <strain evidence="10 11">1199456.5</strain>
    </source>
</reference>
<name>A0A1A0MKV5_MYCMU</name>
<evidence type="ECO:0000256" key="7">
    <source>
        <dbReference type="ARBA" id="ARBA00038093"/>
    </source>
</evidence>
<feature type="binding site" evidence="8">
    <location>
        <position position="5"/>
    </location>
    <ligand>
        <name>Mg(2+)</name>
        <dbReference type="ChEBI" id="CHEBI:18420"/>
    </ligand>
</feature>
<dbReference type="InterPro" id="IPR029060">
    <property type="entry name" value="PIN-like_dom_sf"/>
</dbReference>
<dbReference type="GO" id="GO:0004540">
    <property type="term" value="F:RNA nuclease activity"/>
    <property type="evidence" value="ECO:0007669"/>
    <property type="project" value="InterPro"/>
</dbReference>
<evidence type="ECO:0000256" key="8">
    <source>
        <dbReference type="HAMAP-Rule" id="MF_00265"/>
    </source>
</evidence>
<dbReference type="PANTHER" id="PTHR33653">
    <property type="entry name" value="RIBONUCLEASE VAPC2"/>
    <property type="match status" value="1"/>
</dbReference>
<keyword evidence="2 8" id="KW-1277">Toxin-antitoxin system</keyword>
<dbReference type="InterPro" id="IPR022907">
    <property type="entry name" value="VapC_family"/>
</dbReference>
<comment type="similarity">
    <text evidence="7 8">Belongs to the PINc/VapC protein family.</text>
</comment>
<evidence type="ECO:0000313" key="11">
    <source>
        <dbReference type="Proteomes" id="UP000093962"/>
    </source>
</evidence>
<gene>
    <name evidence="8" type="primary">vapC</name>
    <name evidence="10" type="ORF">A5642_23215</name>
</gene>
<organism evidence="10 11">
    <name type="scientific">Mycolicibacterium mucogenicum</name>
    <name type="common">Mycobacterium mucogenicum</name>
    <dbReference type="NCBI Taxonomy" id="56689"/>
    <lineage>
        <taxon>Bacteria</taxon>
        <taxon>Bacillati</taxon>
        <taxon>Actinomycetota</taxon>
        <taxon>Actinomycetes</taxon>
        <taxon>Mycobacteriales</taxon>
        <taxon>Mycobacteriaceae</taxon>
        <taxon>Mycolicibacterium</taxon>
    </lineage>
</organism>